<reference evidence="8" key="2">
    <citation type="submission" date="2007-04" db="EMBL/GenBank/DDBJ databases">
        <title>The genome of the human body louse.</title>
        <authorList>
            <consortium name="The Human Body Louse Genome Consortium"/>
            <person name="Kirkness E."/>
            <person name="Walenz B."/>
            <person name="Hass B."/>
            <person name="Bruggner R."/>
            <person name="Strausberg R."/>
        </authorList>
    </citation>
    <scope>NUCLEOTIDE SEQUENCE</scope>
    <source>
        <strain evidence="8">USDA</strain>
    </source>
</reference>
<dbReference type="SUPFAM" id="SSF103506">
    <property type="entry name" value="Mitochondrial carrier"/>
    <property type="match status" value="1"/>
</dbReference>
<evidence type="ECO:0000313" key="8">
    <source>
        <dbReference type="EMBL" id="EEB19807.1"/>
    </source>
</evidence>
<reference evidence="8" key="1">
    <citation type="submission" date="2007-04" db="EMBL/GenBank/DDBJ databases">
        <title>Annotation of Pediculus humanus corporis strain USDA.</title>
        <authorList>
            <person name="Kirkness E."/>
            <person name="Hannick L."/>
            <person name="Hass B."/>
            <person name="Bruggner R."/>
            <person name="Lawson D."/>
            <person name="Bidwell S."/>
            <person name="Joardar V."/>
            <person name="Caler E."/>
            <person name="Walenz B."/>
            <person name="Inman J."/>
            <person name="Schobel S."/>
            <person name="Galinsky K."/>
            <person name="Amedeo P."/>
            <person name="Strausberg R."/>
        </authorList>
    </citation>
    <scope>NUCLEOTIDE SEQUENCE</scope>
    <source>
        <strain evidence="8">USDA</strain>
    </source>
</reference>
<dbReference type="Pfam" id="PF00153">
    <property type="entry name" value="Mito_carr"/>
    <property type="match status" value="1"/>
</dbReference>
<keyword evidence="7" id="KW-1133">Transmembrane helix</keyword>
<dbReference type="CTD" id="8232781"/>
<proteinExistence type="inferred from homology"/>
<dbReference type="PANTHER" id="PTHR46181">
    <property type="entry name" value="MITOCHONDRIAL GLYCINE TRANSPORTER"/>
    <property type="match status" value="1"/>
</dbReference>
<evidence type="ECO:0000256" key="1">
    <source>
        <dbReference type="ARBA" id="ARBA00004141"/>
    </source>
</evidence>
<dbReference type="InParanoid" id="E0W2F1"/>
<feature type="transmembrane region" description="Helical" evidence="7">
    <location>
        <begin position="20"/>
        <end position="38"/>
    </location>
</feature>
<comment type="similarity">
    <text evidence="2 6">Belongs to the mitochondrial carrier (TC 2.A.29) family.</text>
</comment>
<gene>
    <name evidence="9" type="primary">8232781</name>
    <name evidence="8" type="ORF">Phum_PHUM591130</name>
</gene>
<accession>E0W2F1</accession>
<evidence type="ECO:0000256" key="7">
    <source>
        <dbReference type="SAM" id="Phobius"/>
    </source>
</evidence>
<dbReference type="GO" id="GO:1904983">
    <property type="term" value="P:glycine import into mitochondrion"/>
    <property type="evidence" value="ECO:0007669"/>
    <property type="project" value="TreeGrafter"/>
</dbReference>
<evidence type="ECO:0000256" key="2">
    <source>
        <dbReference type="ARBA" id="ARBA00006375"/>
    </source>
</evidence>
<dbReference type="RefSeq" id="XP_002432545.1">
    <property type="nucleotide sequence ID" value="XM_002432500.1"/>
</dbReference>
<dbReference type="PANTHER" id="PTHR46181:SF3">
    <property type="entry name" value="MITOCHONDRIAL GLYCINE TRANSPORTER"/>
    <property type="match status" value="1"/>
</dbReference>
<evidence type="ECO:0000313" key="9">
    <source>
        <dbReference type="EnsemblMetazoa" id="PHUM591130-PA"/>
    </source>
</evidence>
<dbReference type="Gene3D" id="1.50.40.10">
    <property type="entry name" value="Mitochondrial carrier domain"/>
    <property type="match status" value="1"/>
</dbReference>
<reference evidence="9" key="3">
    <citation type="submission" date="2021-02" db="UniProtKB">
        <authorList>
            <consortium name="EnsemblMetazoa"/>
        </authorList>
    </citation>
    <scope>IDENTIFICATION</scope>
    <source>
        <strain evidence="9">USDA</strain>
    </source>
</reference>
<dbReference type="GeneID" id="8232781"/>
<dbReference type="EnsemblMetazoa" id="PHUM591130-RA">
    <property type="protein sequence ID" value="PHUM591130-PA"/>
    <property type="gene ID" value="PHUM591130"/>
</dbReference>
<evidence type="ECO:0000256" key="6">
    <source>
        <dbReference type="RuleBase" id="RU000488"/>
    </source>
</evidence>
<protein>
    <submittedName>
        <fullName evidence="8 9">Mitochondrial carrier protein, putative</fullName>
    </submittedName>
</protein>
<sequence>MENLTNNNFTLEWLDGNTASPLHFTCGIIAGILASLVTQPADVIKTKMQLYPGEFSSVKSVIIYLQKRDGVSGYFKGLVPRMLRRTLMSDNYNYRLISNRFFSNLN</sequence>
<dbReference type="GO" id="GO:0016020">
    <property type="term" value="C:membrane"/>
    <property type="evidence" value="ECO:0007669"/>
    <property type="project" value="UniProtKB-SubCell"/>
</dbReference>
<dbReference type="PROSITE" id="PS50920">
    <property type="entry name" value="SOLCAR"/>
    <property type="match status" value="1"/>
</dbReference>
<keyword evidence="4 5" id="KW-0472">Membrane</keyword>
<dbReference type="HOGENOM" id="CLU_2226322_0_0_1"/>
<dbReference type="InterPro" id="IPR018108">
    <property type="entry name" value="MCP_transmembrane"/>
</dbReference>
<evidence type="ECO:0000256" key="3">
    <source>
        <dbReference type="ARBA" id="ARBA00022692"/>
    </source>
</evidence>
<evidence type="ECO:0000256" key="5">
    <source>
        <dbReference type="PROSITE-ProRule" id="PRU00282"/>
    </source>
</evidence>
<dbReference type="AlphaFoldDB" id="E0W2F1"/>
<name>E0W2F1_PEDHC</name>
<feature type="repeat" description="Solcar" evidence="5">
    <location>
        <begin position="18"/>
        <end position="102"/>
    </location>
</feature>
<dbReference type="GO" id="GO:0005739">
    <property type="term" value="C:mitochondrion"/>
    <property type="evidence" value="ECO:0007669"/>
    <property type="project" value="TreeGrafter"/>
</dbReference>
<dbReference type="Proteomes" id="UP000009046">
    <property type="component" value="Unassembled WGS sequence"/>
</dbReference>
<keyword evidence="3 5" id="KW-0812">Transmembrane</keyword>
<dbReference type="GO" id="GO:0015187">
    <property type="term" value="F:glycine transmembrane transporter activity"/>
    <property type="evidence" value="ECO:0007669"/>
    <property type="project" value="TreeGrafter"/>
</dbReference>
<evidence type="ECO:0000313" key="10">
    <source>
        <dbReference type="Proteomes" id="UP000009046"/>
    </source>
</evidence>
<dbReference type="VEuPathDB" id="VectorBase:PHUM591130"/>
<dbReference type="EMBL" id="AAZO01007203">
    <property type="status" value="NOT_ANNOTATED_CDS"/>
    <property type="molecule type" value="Genomic_DNA"/>
</dbReference>
<dbReference type="OrthoDB" id="1924968at2759"/>
<keyword evidence="6" id="KW-0813">Transport</keyword>
<keyword evidence="10" id="KW-1185">Reference proteome</keyword>
<dbReference type="KEGG" id="phu:Phum_PHUM591130"/>
<dbReference type="eggNOG" id="KOG0766">
    <property type="taxonomic scope" value="Eukaryota"/>
</dbReference>
<organism>
    <name type="scientific">Pediculus humanus subsp. corporis</name>
    <name type="common">Body louse</name>
    <dbReference type="NCBI Taxonomy" id="121224"/>
    <lineage>
        <taxon>Eukaryota</taxon>
        <taxon>Metazoa</taxon>
        <taxon>Ecdysozoa</taxon>
        <taxon>Arthropoda</taxon>
        <taxon>Hexapoda</taxon>
        <taxon>Insecta</taxon>
        <taxon>Pterygota</taxon>
        <taxon>Neoptera</taxon>
        <taxon>Paraneoptera</taxon>
        <taxon>Psocodea</taxon>
        <taxon>Troctomorpha</taxon>
        <taxon>Phthiraptera</taxon>
        <taxon>Anoplura</taxon>
        <taxon>Pediculidae</taxon>
        <taxon>Pediculus</taxon>
    </lineage>
</organism>
<comment type="subcellular location">
    <subcellularLocation>
        <location evidence="1">Membrane</location>
        <topology evidence="1">Multi-pass membrane protein</topology>
    </subcellularLocation>
</comment>
<evidence type="ECO:0000256" key="4">
    <source>
        <dbReference type="ARBA" id="ARBA00023136"/>
    </source>
</evidence>
<dbReference type="InterPro" id="IPR023395">
    <property type="entry name" value="MCP_dom_sf"/>
</dbReference>
<dbReference type="EMBL" id="DS235878">
    <property type="protein sequence ID" value="EEB19807.1"/>
    <property type="molecule type" value="Genomic_DNA"/>
</dbReference>